<name>A0AAV5A7L0_9AGAM</name>
<keyword evidence="2" id="KW-1185">Reference proteome</keyword>
<organism evidence="1 2">
    <name type="scientific">Clathrus columnatus</name>
    <dbReference type="NCBI Taxonomy" id="1419009"/>
    <lineage>
        <taxon>Eukaryota</taxon>
        <taxon>Fungi</taxon>
        <taxon>Dikarya</taxon>
        <taxon>Basidiomycota</taxon>
        <taxon>Agaricomycotina</taxon>
        <taxon>Agaricomycetes</taxon>
        <taxon>Phallomycetidae</taxon>
        <taxon>Phallales</taxon>
        <taxon>Clathraceae</taxon>
        <taxon>Clathrus</taxon>
    </lineage>
</organism>
<evidence type="ECO:0000313" key="1">
    <source>
        <dbReference type="EMBL" id="GJJ10604.1"/>
    </source>
</evidence>
<sequence>MMCRAWSGCLEVPIEWLGRSDDELLSELYTSHPVSGLLQLLGEEQIKLVPVNSEEQTLRMLNPYDPLPEFIGPIKMPVNLEGEVQMNAFRTFLRCALLMRFPLGVRTNFDWSSASHIAMHIMAFFKNFSGVTNRESIVQGPFRDQSSRNTSDLEFAVMINRYGSRPRDDICGYVHEHSSPSLADQSLYRGFFMQITPTHPALVVGMVEENEVFTPLNKKRILKSLASLTEPSLYFLVNGWRQYCLQNGLSVDEPFPCWLVLFSLVVDPKQVTIIAHYPTSPNLRTFNNSPQFSSLVLDSIEFHTSVEMSVHEEDTWENLPSDTTWIYDRLRLGMALLRILKNSRHILLMWDELRWSSDTLLWEEEYNKRIANIKWRTPNPSESARDLWAETWSEEKRIAYEAEKEDLRLEYEIYFGDEMNRLISTNGSDDANPEVFENLVRKSIERVSLWLEGLSKDSQQPFNLLSKD</sequence>
<dbReference type="AlphaFoldDB" id="A0AAV5A7L0"/>
<dbReference type="EMBL" id="BPWL01000005">
    <property type="protein sequence ID" value="GJJ10604.1"/>
    <property type="molecule type" value="Genomic_DNA"/>
</dbReference>
<dbReference type="Proteomes" id="UP001050691">
    <property type="component" value="Unassembled WGS sequence"/>
</dbReference>
<accession>A0AAV5A7L0</accession>
<gene>
    <name evidence="1" type="ORF">Clacol_004831</name>
</gene>
<reference evidence="1" key="1">
    <citation type="submission" date="2021-10" db="EMBL/GenBank/DDBJ databases">
        <title>De novo Genome Assembly of Clathrus columnatus (Basidiomycota, Fungi) Using Illumina and Nanopore Sequence Data.</title>
        <authorList>
            <person name="Ogiso-Tanaka E."/>
            <person name="Itagaki H."/>
            <person name="Hosoya T."/>
            <person name="Hosaka K."/>
        </authorList>
    </citation>
    <scope>NUCLEOTIDE SEQUENCE</scope>
    <source>
        <strain evidence="1">MO-923</strain>
    </source>
</reference>
<comment type="caution">
    <text evidence="1">The sequence shown here is derived from an EMBL/GenBank/DDBJ whole genome shotgun (WGS) entry which is preliminary data.</text>
</comment>
<proteinExistence type="predicted"/>
<protein>
    <submittedName>
        <fullName evidence="1">Uncharacterized protein</fullName>
    </submittedName>
</protein>
<evidence type="ECO:0000313" key="2">
    <source>
        <dbReference type="Proteomes" id="UP001050691"/>
    </source>
</evidence>